<evidence type="ECO:0000256" key="2">
    <source>
        <dbReference type="ARBA" id="ARBA00008835"/>
    </source>
</evidence>
<keyword evidence="4 7" id="KW-0812">Transmembrane</keyword>
<dbReference type="GO" id="GO:0005886">
    <property type="term" value="C:plasma membrane"/>
    <property type="evidence" value="ECO:0007669"/>
    <property type="project" value="UniProtKB-SubCell"/>
</dbReference>
<dbReference type="PANTHER" id="PTHR30161">
    <property type="entry name" value="FLAGELLAR EXPORT PROTEIN, MEMBRANE FLHA SUBUNIT-RELATED"/>
    <property type="match status" value="1"/>
</dbReference>
<dbReference type="GO" id="GO:0009306">
    <property type="term" value="P:protein secretion"/>
    <property type="evidence" value="ECO:0007669"/>
    <property type="project" value="InterPro"/>
</dbReference>
<dbReference type="AlphaFoldDB" id="A0A5B9PAI7"/>
<dbReference type="GO" id="GO:0044780">
    <property type="term" value="P:bacterial-type flagellum assembly"/>
    <property type="evidence" value="ECO:0007669"/>
    <property type="project" value="TreeGrafter"/>
</dbReference>
<feature type="transmembrane region" description="Helical" evidence="7">
    <location>
        <begin position="34"/>
        <end position="52"/>
    </location>
</feature>
<dbReference type="PRINTS" id="PR00949">
    <property type="entry name" value="TYPE3IMAPROT"/>
</dbReference>
<feature type="transmembrane region" description="Helical" evidence="7">
    <location>
        <begin position="7"/>
        <end position="28"/>
    </location>
</feature>
<sequence>MNLQKRWPDFLIPAGLIACLTVILVPLPPALMDVLLAANLTLAIVMLLSTIYAKSPMELSLFPAFLLGTTLARLALNIGTTRLILTRGPQDHEQAAGDVIASFSNFVTGDSIAIGLVIFSIIVVVQFVVIAKGATRISEVSARFSLDGMPGRQMAIEAELNSGAIDAEQAKALRREASEQADFYGAMDGASKFVRGDAIAGVLITLINIVGGLTIGLTHNMSLPDAAATFTKLTIGDGLVSQLPALLIALAAGILVTRSHRKTDLSREAVQQVLAKPIVLVTAAVFLGLLVLTKLPMIPLLSVGAICLLFAWTGSQQKSNSESDTAPEPPAPVKEISIDRLLTNDLMEIELGLDLIRLVDAKQGGTLLQGVSSVRQQVAAELGIILPKIRIRDNLKLGRKEYRVMIQGNAVERASLEPDHLLAMDCGSATKPLENGVVVGLASESIAQPGYWIEASAWEQTELAGYRIRSCTEVLTAQLKKCSIANANELLTRDATAQLMDELKKSSPTIVNEIVPDVLPLADVQTVLQSLLEEGVSIRPLHLIMETIGSVAPKTKTLTQLVEKIRMKLARHISGGLATDSHGAISVFTISEELQNRIACAWSDEGDELHLDMPNSIVEMLIVAMNDASSRMSAAGLRPVALVDQSIRPVVAELCRKIGSNPFVIGDRELEGVHATVFGEITSEQLSRLERSAA</sequence>
<dbReference type="Pfam" id="PF00771">
    <property type="entry name" value="FHIPEP"/>
    <property type="match status" value="1"/>
</dbReference>
<dbReference type="PANTHER" id="PTHR30161:SF1">
    <property type="entry name" value="FLAGELLAR BIOSYNTHESIS PROTEIN FLHA-RELATED"/>
    <property type="match status" value="1"/>
</dbReference>
<keyword evidence="8" id="KW-0966">Cell projection</keyword>
<feature type="transmembrane region" description="Helical" evidence="7">
    <location>
        <begin position="198"/>
        <end position="219"/>
    </location>
</feature>
<evidence type="ECO:0000256" key="7">
    <source>
        <dbReference type="SAM" id="Phobius"/>
    </source>
</evidence>
<gene>
    <name evidence="8" type="primary">flhA_1</name>
    <name evidence="8" type="ORF">MFFC18_31800</name>
</gene>
<keyword evidence="6 7" id="KW-0472">Membrane</keyword>
<evidence type="ECO:0000256" key="6">
    <source>
        <dbReference type="ARBA" id="ARBA00023136"/>
    </source>
</evidence>
<dbReference type="InterPro" id="IPR042194">
    <property type="entry name" value="FHIPEP_1"/>
</dbReference>
<dbReference type="Gene3D" id="1.10.8.540">
    <property type="entry name" value="FHIPEP family, domain 3"/>
    <property type="match status" value="1"/>
</dbReference>
<reference evidence="8 9" key="1">
    <citation type="submission" date="2019-08" db="EMBL/GenBank/DDBJ databases">
        <title>Deep-cultivation of Planctomycetes and their phenomic and genomic characterization uncovers novel biology.</title>
        <authorList>
            <person name="Wiegand S."/>
            <person name="Jogler M."/>
            <person name="Boedeker C."/>
            <person name="Pinto D."/>
            <person name="Vollmers J."/>
            <person name="Rivas-Marin E."/>
            <person name="Kohn T."/>
            <person name="Peeters S.H."/>
            <person name="Heuer A."/>
            <person name="Rast P."/>
            <person name="Oberbeckmann S."/>
            <person name="Bunk B."/>
            <person name="Jeske O."/>
            <person name="Meyerdierks A."/>
            <person name="Storesund J.E."/>
            <person name="Kallscheuer N."/>
            <person name="Luecker S."/>
            <person name="Lage O.M."/>
            <person name="Pohl T."/>
            <person name="Merkel B.J."/>
            <person name="Hornburger P."/>
            <person name="Mueller R.-W."/>
            <person name="Bruemmer F."/>
            <person name="Labrenz M."/>
            <person name="Spormann A.M."/>
            <person name="Op den Camp H."/>
            <person name="Overmann J."/>
            <person name="Amann R."/>
            <person name="Jetten M.S.M."/>
            <person name="Mascher T."/>
            <person name="Medema M.H."/>
            <person name="Devos D.P."/>
            <person name="Kaster A.-K."/>
            <person name="Ovreas L."/>
            <person name="Rohde M."/>
            <person name="Galperin M.Y."/>
            <person name="Jogler C."/>
        </authorList>
    </citation>
    <scope>NUCLEOTIDE SEQUENCE [LARGE SCALE GENOMIC DNA]</scope>
    <source>
        <strain evidence="8 9">FC18</strain>
    </source>
</reference>
<dbReference type="InterPro" id="IPR001712">
    <property type="entry name" value="T3SS_FHIPEP"/>
</dbReference>
<comment type="similarity">
    <text evidence="2">Belongs to the FHIPEP (flagella/HR/invasion proteins export pore) family.</text>
</comment>
<evidence type="ECO:0000256" key="3">
    <source>
        <dbReference type="ARBA" id="ARBA00022475"/>
    </source>
</evidence>
<dbReference type="STRING" id="980251.GCA_001642875_00575"/>
<name>A0A5B9PAI7_9BACT</name>
<dbReference type="InterPro" id="IPR042193">
    <property type="entry name" value="FHIPEP_3"/>
</dbReference>
<comment type="subcellular location">
    <subcellularLocation>
        <location evidence="1">Cell membrane</location>
        <topology evidence="1">Multi-pass membrane protein</topology>
    </subcellularLocation>
</comment>
<evidence type="ECO:0000256" key="1">
    <source>
        <dbReference type="ARBA" id="ARBA00004651"/>
    </source>
</evidence>
<evidence type="ECO:0000256" key="5">
    <source>
        <dbReference type="ARBA" id="ARBA00022989"/>
    </source>
</evidence>
<evidence type="ECO:0000313" key="9">
    <source>
        <dbReference type="Proteomes" id="UP000322214"/>
    </source>
</evidence>
<dbReference type="InterPro" id="IPR042196">
    <property type="entry name" value="FHIPEP_4"/>
</dbReference>
<feature type="transmembrane region" description="Helical" evidence="7">
    <location>
        <begin position="239"/>
        <end position="257"/>
    </location>
</feature>
<evidence type="ECO:0000256" key="4">
    <source>
        <dbReference type="ARBA" id="ARBA00022692"/>
    </source>
</evidence>
<dbReference type="Gene3D" id="3.40.50.12790">
    <property type="entry name" value="FHIPEP family, domain 4"/>
    <property type="match status" value="1"/>
</dbReference>
<keyword evidence="8" id="KW-0969">Cilium</keyword>
<dbReference type="PIRSF" id="PIRSF005419">
    <property type="entry name" value="FlhA"/>
    <property type="match status" value="1"/>
</dbReference>
<feature type="transmembrane region" description="Helical" evidence="7">
    <location>
        <begin position="269"/>
        <end position="291"/>
    </location>
</feature>
<proteinExistence type="inferred from homology"/>
<dbReference type="EMBL" id="CP042912">
    <property type="protein sequence ID" value="QEG23284.1"/>
    <property type="molecule type" value="Genomic_DNA"/>
</dbReference>
<dbReference type="OrthoDB" id="9759185at2"/>
<dbReference type="Proteomes" id="UP000322214">
    <property type="component" value="Chromosome"/>
</dbReference>
<keyword evidence="5 7" id="KW-1133">Transmembrane helix</keyword>
<organism evidence="8 9">
    <name type="scientific">Mariniblastus fucicola</name>
    <dbReference type="NCBI Taxonomy" id="980251"/>
    <lineage>
        <taxon>Bacteria</taxon>
        <taxon>Pseudomonadati</taxon>
        <taxon>Planctomycetota</taxon>
        <taxon>Planctomycetia</taxon>
        <taxon>Pirellulales</taxon>
        <taxon>Pirellulaceae</taxon>
        <taxon>Mariniblastus</taxon>
    </lineage>
</organism>
<keyword evidence="9" id="KW-1185">Reference proteome</keyword>
<protein>
    <submittedName>
        <fullName evidence="8">Flagellar biosynthesis protein FlhA</fullName>
    </submittedName>
</protein>
<keyword evidence="3" id="KW-1003">Cell membrane</keyword>
<keyword evidence="8" id="KW-0282">Flagellum</keyword>
<dbReference type="Gene3D" id="3.40.30.60">
    <property type="entry name" value="FHIPEP family, domain 1"/>
    <property type="match status" value="1"/>
</dbReference>
<feature type="transmembrane region" description="Helical" evidence="7">
    <location>
        <begin position="112"/>
        <end position="131"/>
    </location>
</feature>
<evidence type="ECO:0000313" key="8">
    <source>
        <dbReference type="EMBL" id="QEG23284.1"/>
    </source>
</evidence>
<dbReference type="KEGG" id="mff:MFFC18_31800"/>
<accession>A0A5B9PAI7</accession>
<dbReference type="RefSeq" id="WP_075083360.1">
    <property type="nucleotide sequence ID" value="NZ_CP042912.1"/>
</dbReference>